<dbReference type="Proteomes" id="UP000077202">
    <property type="component" value="Unassembled WGS sequence"/>
</dbReference>
<proteinExistence type="predicted"/>
<sequence length="201" mass="22857">MLVMMLRRARVRISTKRKMCQVVDESSLPAMVEAVQNQNQEAAGGRQNRVLNRNLRNGRRGPGAGVGADAARLTAARRRRSVRLGQAAKLPLKVLWSVLKFMCVYADRPVDLVHDELQDDATRMWFRMNPTYEDRSYLMVQDSVRFGLLMWERIWTQMVDFGFLGGHARIDPFPRHLKAHPTSERGRCGFVFGVASPSSSP</sequence>
<protein>
    <submittedName>
        <fullName evidence="1">Uncharacterized protein</fullName>
    </submittedName>
</protein>
<dbReference type="AlphaFoldDB" id="A0A176VRQ1"/>
<organism evidence="1 2">
    <name type="scientific">Marchantia polymorpha subsp. ruderalis</name>
    <dbReference type="NCBI Taxonomy" id="1480154"/>
    <lineage>
        <taxon>Eukaryota</taxon>
        <taxon>Viridiplantae</taxon>
        <taxon>Streptophyta</taxon>
        <taxon>Embryophyta</taxon>
        <taxon>Marchantiophyta</taxon>
        <taxon>Marchantiopsida</taxon>
        <taxon>Marchantiidae</taxon>
        <taxon>Marchantiales</taxon>
        <taxon>Marchantiaceae</taxon>
        <taxon>Marchantia</taxon>
    </lineage>
</organism>
<accession>A0A176VRQ1</accession>
<gene>
    <name evidence="1" type="ORF">AXG93_1660s1150</name>
</gene>
<comment type="caution">
    <text evidence="1">The sequence shown here is derived from an EMBL/GenBank/DDBJ whole genome shotgun (WGS) entry which is preliminary data.</text>
</comment>
<dbReference type="EMBL" id="LVLJ01002842">
    <property type="protein sequence ID" value="OAE23357.1"/>
    <property type="molecule type" value="Genomic_DNA"/>
</dbReference>
<name>A0A176VRQ1_MARPO</name>
<evidence type="ECO:0000313" key="2">
    <source>
        <dbReference type="Proteomes" id="UP000077202"/>
    </source>
</evidence>
<keyword evidence="2" id="KW-1185">Reference proteome</keyword>
<evidence type="ECO:0000313" key="1">
    <source>
        <dbReference type="EMBL" id="OAE23357.1"/>
    </source>
</evidence>
<reference evidence="1" key="1">
    <citation type="submission" date="2016-03" db="EMBL/GenBank/DDBJ databases">
        <title>Mechanisms controlling the formation of the plant cell surface in tip-growing cells are functionally conserved among land plants.</title>
        <authorList>
            <person name="Honkanen S."/>
            <person name="Jones V.A."/>
            <person name="Morieri G."/>
            <person name="Champion C."/>
            <person name="Hetherington A.J."/>
            <person name="Kelly S."/>
            <person name="Saint-Marcoux D."/>
            <person name="Proust H."/>
            <person name="Prescott H."/>
            <person name="Dolan L."/>
        </authorList>
    </citation>
    <scope>NUCLEOTIDE SEQUENCE [LARGE SCALE GENOMIC DNA]</scope>
    <source>
        <tissue evidence="1">Whole gametophyte</tissue>
    </source>
</reference>